<gene>
    <name evidence="3" type="ORF">HD598_002727</name>
</gene>
<organism evidence="3 4">
    <name type="scientific">Neomicrococcus aestuarii</name>
    <dbReference type="NCBI Taxonomy" id="556325"/>
    <lineage>
        <taxon>Bacteria</taxon>
        <taxon>Bacillati</taxon>
        <taxon>Actinomycetota</taxon>
        <taxon>Actinomycetes</taxon>
        <taxon>Micrococcales</taxon>
        <taxon>Micrococcaceae</taxon>
        <taxon>Neomicrococcus</taxon>
    </lineage>
</organism>
<evidence type="ECO:0000256" key="2">
    <source>
        <dbReference type="SAM" id="Phobius"/>
    </source>
</evidence>
<dbReference type="Pfam" id="PF07332">
    <property type="entry name" value="Phage_holin_3_6"/>
    <property type="match status" value="1"/>
</dbReference>
<reference evidence="3 4" key="1">
    <citation type="submission" date="2020-08" db="EMBL/GenBank/DDBJ databases">
        <title>Sequencing the genomes of 1000 actinobacteria strains.</title>
        <authorList>
            <person name="Klenk H.-P."/>
        </authorList>
    </citation>
    <scope>NUCLEOTIDE SEQUENCE [LARGE SCALE GENOMIC DNA]</scope>
    <source>
        <strain evidence="3 4">DSM 105783</strain>
    </source>
</reference>
<evidence type="ECO:0000313" key="4">
    <source>
        <dbReference type="Proteomes" id="UP000580797"/>
    </source>
</evidence>
<dbReference type="InterPro" id="IPR009937">
    <property type="entry name" value="Phage_holin_3_6"/>
</dbReference>
<evidence type="ECO:0000256" key="1">
    <source>
        <dbReference type="SAM" id="MobiDB-lite"/>
    </source>
</evidence>
<dbReference type="AlphaFoldDB" id="A0A7W8X118"/>
<evidence type="ECO:0000313" key="3">
    <source>
        <dbReference type="EMBL" id="MBB5513980.1"/>
    </source>
</evidence>
<evidence type="ECO:0008006" key="5">
    <source>
        <dbReference type="Google" id="ProtNLM"/>
    </source>
</evidence>
<keyword evidence="2" id="KW-0812">Transmembrane</keyword>
<feature type="compositionally biased region" description="Polar residues" evidence="1">
    <location>
        <begin position="12"/>
        <end position="21"/>
    </location>
</feature>
<feature type="transmembrane region" description="Helical" evidence="2">
    <location>
        <begin position="60"/>
        <end position="85"/>
    </location>
</feature>
<accession>A0A7W8X118</accession>
<sequence length="141" mass="14603">MSHQVPEPPSANGASSPSESGSLGDLLGDVTRDLSTLMRQEVELAKAELKQSTSRAGKGGGMLAGAGIAAHFVLLFLSLALWWGLGTLIGLGWSGVVVAIIWGITGAILAVLGRKELKTIKGLPQTAETIQEIPPTLKPSH</sequence>
<feature type="transmembrane region" description="Helical" evidence="2">
    <location>
        <begin position="91"/>
        <end position="112"/>
    </location>
</feature>
<comment type="caution">
    <text evidence="3">The sequence shown here is derived from an EMBL/GenBank/DDBJ whole genome shotgun (WGS) entry which is preliminary data.</text>
</comment>
<feature type="region of interest" description="Disordered" evidence="1">
    <location>
        <begin position="1"/>
        <end position="22"/>
    </location>
</feature>
<protein>
    <recommendedName>
        <fullName evidence="5">Phage holin family protein</fullName>
    </recommendedName>
</protein>
<keyword evidence="2" id="KW-1133">Transmembrane helix</keyword>
<dbReference type="Proteomes" id="UP000580797">
    <property type="component" value="Unassembled WGS sequence"/>
</dbReference>
<dbReference type="RefSeq" id="WP_183666965.1">
    <property type="nucleotide sequence ID" value="NZ_BAAARH010000011.1"/>
</dbReference>
<dbReference type="EMBL" id="JACHDR010000002">
    <property type="protein sequence ID" value="MBB5513980.1"/>
    <property type="molecule type" value="Genomic_DNA"/>
</dbReference>
<proteinExistence type="predicted"/>
<keyword evidence="2" id="KW-0472">Membrane</keyword>
<name>A0A7W8X118_9MICC</name>